<evidence type="ECO:0000313" key="2">
    <source>
        <dbReference type="EMBL" id="CAF3951766.1"/>
    </source>
</evidence>
<dbReference type="EMBL" id="CAJOBE010004887">
    <property type="protein sequence ID" value="CAF3951766.1"/>
    <property type="molecule type" value="Genomic_DNA"/>
</dbReference>
<gene>
    <name evidence="2" type="ORF">FNK824_LOCUS23265</name>
    <name evidence="1" type="ORF">SEV965_LOCUS3184</name>
</gene>
<proteinExistence type="predicted"/>
<accession>A0A813VXL4</accession>
<dbReference type="AlphaFoldDB" id="A0A813VXL4"/>
<evidence type="ECO:0000313" key="3">
    <source>
        <dbReference type="Proteomes" id="UP000663889"/>
    </source>
</evidence>
<dbReference type="Proteomes" id="UP000663874">
    <property type="component" value="Unassembled WGS sequence"/>
</dbReference>
<evidence type="ECO:0000313" key="1">
    <source>
        <dbReference type="EMBL" id="CAF0852526.1"/>
    </source>
</evidence>
<sequence>MIRLFSNQNIKEQADTLIDSFRNSFWVDEHQWFVRCHTRDYFIHLETLPSSSCDWNITLSDFLHSTIPQDYQQKCYHNMTRIFDEKFFDQPIPSYIHMPNIEYLHIKLPINDQFWSIVPSLNRLRSLTVSSHGDTFHSQVQTLLDRAPHLHALTINQDKSLPLEMSLFKYSKTSVRELSLDKCQHYFNEEECNLLSRSSLGVQCEVLFILVDNREFIINLVKNMVSLRILIIVWNDERNSKDLRLTNINDEYHNRKTQISNQLVQWLKNHLPWTYVVVSYSQYKPDISIRIEQRKER</sequence>
<dbReference type="Proteomes" id="UP000663889">
    <property type="component" value="Unassembled WGS sequence"/>
</dbReference>
<reference evidence="1" key="1">
    <citation type="submission" date="2021-02" db="EMBL/GenBank/DDBJ databases">
        <authorList>
            <person name="Nowell W R."/>
        </authorList>
    </citation>
    <scope>NUCLEOTIDE SEQUENCE</scope>
</reference>
<organism evidence="1 3">
    <name type="scientific">Rotaria sordida</name>
    <dbReference type="NCBI Taxonomy" id="392033"/>
    <lineage>
        <taxon>Eukaryota</taxon>
        <taxon>Metazoa</taxon>
        <taxon>Spiralia</taxon>
        <taxon>Gnathifera</taxon>
        <taxon>Rotifera</taxon>
        <taxon>Eurotatoria</taxon>
        <taxon>Bdelloidea</taxon>
        <taxon>Philodinida</taxon>
        <taxon>Philodinidae</taxon>
        <taxon>Rotaria</taxon>
    </lineage>
</organism>
<protein>
    <submittedName>
        <fullName evidence="1">Uncharacterized protein</fullName>
    </submittedName>
</protein>
<name>A0A813VXL4_9BILA</name>
<dbReference type="EMBL" id="CAJNOU010000080">
    <property type="protein sequence ID" value="CAF0852526.1"/>
    <property type="molecule type" value="Genomic_DNA"/>
</dbReference>
<comment type="caution">
    <text evidence="1">The sequence shown here is derived from an EMBL/GenBank/DDBJ whole genome shotgun (WGS) entry which is preliminary data.</text>
</comment>